<name>A0A1R3JRQ9_COCAP</name>
<reference evidence="1 2" key="1">
    <citation type="submission" date="2013-09" db="EMBL/GenBank/DDBJ databases">
        <title>Corchorus capsularis genome sequencing.</title>
        <authorList>
            <person name="Alam M."/>
            <person name="Haque M.S."/>
            <person name="Islam M.S."/>
            <person name="Emdad E.M."/>
            <person name="Islam M.M."/>
            <person name="Ahmed B."/>
            <person name="Halim A."/>
            <person name="Hossen Q.M.M."/>
            <person name="Hossain M.Z."/>
            <person name="Ahmed R."/>
            <person name="Khan M.M."/>
            <person name="Islam R."/>
            <person name="Rashid M.M."/>
            <person name="Khan S.A."/>
            <person name="Rahman M.S."/>
            <person name="Alam M."/>
        </authorList>
    </citation>
    <scope>NUCLEOTIDE SEQUENCE [LARGE SCALE GENOMIC DNA]</scope>
    <source>
        <strain evidence="2">cv. CVL-1</strain>
        <tissue evidence="1">Whole seedling</tissue>
    </source>
</reference>
<dbReference type="PANTHER" id="PTHR33052">
    <property type="entry name" value="DUF4228 DOMAIN PROTEIN-RELATED"/>
    <property type="match status" value="1"/>
</dbReference>
<dbReference type="OMA" id="VPNRTIY"/>
<dbReference type="Pfam" id="PF14009">
    <property type="entry name" value="PADRE"/>
    <property type="match status" value="1"/>
</dbReference>
<evidence type="ECO:0000313" key="1">
    <source>
        <dbReference type="EMBL" id="OMO97538.1"/>
    </source>
</evidence>
<accession>A0A1R3JRQ9</accession>
<dbReference type="Gramene" id="OMO97538">
    <property type="protein sequence ID" value="OMO97538"/>
    <property type="gene ID" value="CCACVL1_04523"/>
</dbReference>
<dbReference type="Proteomes" id="UP000188268">
    <property type="component" value="Unassembled WGS sequence"/>
</dbReference>
<comment type="caution">
    <text evidence="1">The sequence shown here is derived from an EMBL/GenBank/DDBJ whole genome shotgun (WGS) entry which is preliminary data.</text>
</comment>
<dbReference type="OrthoDB" id="839271at2759"/>
<proteinExistence type="predicted"/>
<sequence>MGAREAEKGVLKLVHPGRHVEIHKEPIVAAEVLKKNPRHSVTRPDVFEYPWIVVRPESLLNLGRVFYIVPNRTIYKLIKAKGFCIQPSLRQHLSTKDSSAGTTPKHKGHCQSHWQQFHFQATNWDKASPQDDSTQFVSFADMVTKYQSSYTEYKQMSVTDSMSDIESPGDKGYHVSEISSSKEAALRLNDDALGTECKQMVTILKPCLRKQDSARKLLQLKVTFFLPTKFEERKRKATDPGTEYTHFLTC</sequence>
<keyword evidence="2" id="KW-1185">Reference proteome</keyword>
<dbReference type="InterPro" id="IPR025322">
    <property type="entry name" value="PADRE_dom"/>
</dbReference>
<dbReference type="AlphaFoldDB" id="A0A1R3JRQ9"/>
<protein>
    <recommendedName>
        <fullName evidence="3">Phototropic-responsive NPH3 family protein</fullName>
    </recommendedName>
</protein>
<dbReference type="EMBL" id="AWWV01007210">
    <property type="protein sequence ID" value="OMO97538.1"/>
    <property type="molecule type" value="Genomic_DNA"/>
</dbReference>
<gene>
    <name evidence="1" type="ORF">CCACVL1_04523</name>
</gene>
<evidence type="ECO:0000313" key="2">
    <source>
        <dbReference type="Proteomes" id="UP000188268"/>
    </source>
</evidence>
<evidence type="ECO:0008006" key="3">
    <source>
        <dbReference type="Google" id="ProtNLM"/>
    </source>
</evidence>
<organism evidence="1 2">
    <name type="scientific">Corchorus capsularis</name>
    <name type="common">Jute</name>
    <dbReference type="NCBI Taxonomy" id="210143"/>
    <lineage>
        <taxon>Eukaryota</taxon>
        <taxon>Viridiplantae</taxon>
        <taxon>Streptophyta</taxon>
        <taxon>Embryophyta</taxon>
        <taxon>Tracheophyta</taxon>
        <taxon>Spermatophyta</taxon>
        <taxon>Magnoliopsida</taxon>
        <taxon>eudicotyledons</taxon>
        <taxon>Gunneridae</taxon>
        <taxon>Pentapetalae</taxon>
        <taxon>rosids</taxon>
        <taxon>malvids</taxon>
        <taxon>Malvales</taxon>
        <taxon>Malvaceae</taxon>
        <taxon>Grewioideae</taxon>
        <taxon>Apeibeae</taxon>
        <taxon>Corchorus</taxon>
    </lineage>
</organism>